<dbReference type="AlphaFoldDB" id="A0A0F3N5N3"/>
<keyword evidence="2" id="KW-1185">Reference proteome</keyword>
<dbReference type="PATRIC" id="fig|1359164.3.peg.1200"/>
<organism evidence="1 2">
    <name type="scientific">Rickettsia amblyommatis str. Ac/Pa</name>
    <dbReference type="NCBI Taxonomy" id="1359164"/>
    <lineage>
        <taxon>Bacteria</taxon>
        <taxon>Pseudomonadati</taxon>
        <taxon>Pseudomonadota</taxon>
        <taxon>Alphaproteobacteria</taxon>
        <taxon>Rickettsiales</taxon>
        <taxon>Rickettsiaceae</taxon>
        <taxon>Rickettsieae</taxon>
        <taxon>Rickettsia</taxon>
        <taxon>spotted fever group</taxon>
    </lineage>
</organism>
<protein>
    <submittedName>
        <fullName evidence="1">Putative biotin-protein ligase</fullName>
    </submittedName>
</protein>
<reference evidence="1 2" key="1">
    <citation type="submission" date="2015-01" db="EMBL/GenBank/DDBJ databases">
        <title>Genome Sequencing of Rickettsiales.</title>
        <authorList>
            <person name="Daugherty S.C."/>
            <person name="Su Q."/>
            <person name="Abolude K."/>
            <person name="Beier-Sexton M."/>
            <person name="Carlyon J.A."/>
            <person name="Carter R."/>
            <person name="Day N.P."/>
            <person name="Dumler S.J."/>
            <person name="Dyachenko V."/>
            <person name="Godinez A."/>
            <person name="Kurtti T.J."/>
            <person name="Lichay M."/>
            <person name="Mullins K.E."/>
            <person name="Ott S."/>
            <person name="Pappas-Brown V."/>
            <person name="Paris D.H."/>
            <person name="Patel P."/>
            <person name="Richards A.L."/>
            <person name="Sadzewicz L."/>
            <person name="Sears K."/>
            <person name="Seidman D."/>
            <person name="Sengamalay N."/>
            <person name="Stenos J."/>
            <person name="Tallon L.J."/>
            <person name="Vincent G."/>
            <person name="Fraser C.M."/>
            <person name="Munderloh U."/>
            <person name="Dunning-Hotopp J.C."/>
        </authorList>
    </citation>
    <scope>NUCLEOTIDE SEQUENCE [LARGE SCALE GENOMIC DNA]</scope>
    <source>
        <strain evidence="1 2">Ac/Pa</strain>
    </source>
</reference>
<dbReference type="EMBL" id="LANR01000001">
    <property type="protein sequence ID" value="KJV62194.1"/>
    <property type="molecule type" value="Genomic_DNA"/>
</dbReference>
<keyword evidence="1" id="KW-0436">Ligase</keyword>
<dbReference type="Proteomes" id="UP000033556">
    <property type="component" value="Unassembled WGS sequence"/>
</dbReference>
<name>A0A0F3N5N3_RICAM</name>
<proteinExistence type="predicted"/>
<evidence type="ECO:0000313" key="2">
    <source>
        <dbReference type="Proteomes" id="UP000033556"/>
    </source>
</evidence>
<comment type="caution">
    <text evidence="1">The sequence shown here is derived from an EMBL/GenBank/DDBJ whole genome shotgun (WGS) entry which is preliminary data.</text>
</comment>
<sequence length="40" mass="4694">MKIKIYNDLGVSKDSIKHCVHTLRLYAPKYNVVILLHKKL</sequence>
<dbReference type="GO" id="GO:0016874">
    <property type="term" value="F:ligase activity"/>
    <property type="evidence" value="ECO:0007669"/>
    <property type="project" value="UniProtKB-KW"/>
</dbReference>
<evidence type="ECO:0000313" key="1">
    <source>
        <dbReference type="EMBL" id="KJV62194.1"/>
    </source>
</evidence>
<gene>
    <name evidence="1" type="ORF">APHACPA_1215</name>
</gene>
<accession>A0A0F3N5N3</accession>